<accession>A0A0H2SB75</accession>
<dbReference type="AlphaFoldDB" id="A0A0H2SB75"/>
<evidence type="ECO:0000313" key="3">
    <source>
        <dbReference type="Proteomes" id="UP000053477"/>
    </source>
</evidence>
<reference evidence="2 3" key="1">
    <citation type="submission" date="2015-04" db="EMBL/GenBank/DDBJ databases">
        <title>Complete genome sequence of Schizopora paradoxa KUC8140, a cosmopolitan wood degrader in East Asia.</title>
        <authorList>
            <consortium name="DOE Joint Genome Institute"/>
            <person name="Min B."/>
            <person name="Park H."/>
            <person name="Jang Y."/>
            <person name="Kim J.-J."/>
            <person name="Kim K.H."/>
            <person name="Pangilinan J."/>
            <person name="Lipzen A."/>
            <person name="Riley R."/>
            <person name="Grigoriev I.V."/>
            <person name="Spatafora J.W."/>
            <person name="Choi I.-G."/>
        </authorList>
    </citation>
    <scope>NUCLEOTIDE SEQUENCE [LARGE SCALE GENOMIC DNA]</scope>
    <source>
        <strain evidence="2 3">KUC8140</strain>
    </source>
</reference>
<evidence type="ECO:0000313" key="2">
    <source>
        <dbReference type="EMBL" id="KLO18963.1"/>
    </source>
</evidence>
<feature type="compositionally biased region" description="Low complexity" evidence="1">
    <location>
        <begin position="232"/>
        <end position="248"/>
    </location>
</feature>
<feature type="compositionally biased region" description="Low complexity" evidence="1">
    <location>
        <begin position="9"/>
        <end position="76"/>
    </location>
</feature>
<dbReference type="InParanoid" id="A0A0H2SB75"/>
<dbReference type="EMBL" id="KQ085890">
    <property type="protein sequence ID" value="KLO18963.1"/>
    <property type="molecule type" value="Genomic_DNA"/>
</dbReference>
<feature type="region of interest" description="Disordered" evidence="1">
    <location>
        <begin position="217"/>
        <end position="259"/>
    </location>
</feature>
<proteinExistence type="predicted"/>
<evidence type="ECO:0000256" key="1">
    <source>
        <dbReference type="SAM" id="MobiDB-lite"/>
    </source>
</evidence>
<protein>
    <submittedName>
        <fullName evidence="2">Uncharacterized protein</fullName>
    </submittedName>
</protein>
<name>A0A0H2SB75_9AGAM</name>
<sequence>MYNIHHCSRSISSLSTTTTTTASESSSALSSSTPPSSPSSQRTSIPSTSSKSKATPATRQSLSASSIASSTSSSGSLNISSILHGNSIFAFNADDYTPSTIAKPVRPATPASKSEVINPMRVFYPVSDASPFCCCSTHALPDVTPAMRDAWGHEPLDSPRNSLMELMPDTDAPPPALYLSHPEWCNEPGLRIAPSPLNPTTLEKGKTFYATGKGVALSDGASEGGEAEDAGYDSMSTSDTSTLPTTVTEHGGLEKPGPSFPTFAQKKAEYLTTTMSMFGAPAEVQEAHWLYHQTFADKAQEPRAVLADLVERNLRRAAMVGHLKMKAALRQMTLMTFRDMFRVRSEIWTAIEYAAHPHQCSCGYYLTSLDLDGDGLAETLSYGHPARRLGAFAGALFALDVLSFADLRVCFDILRAKTKSPQSSGQGCVAVQALHAAILHAGDRVCKTKHREYMVDLAKEQRGRRIAPWIAQDRGAGDLLDVSMRLEKPIEYCH</sequence>
<organism evidence="2 3">
    <name type="scientific">Schizopora paradoxa</name>
    <dbReference type="NCBI Taxonomy" id="27342"/>
    <lineage>
        <taxon>Eukaryota</taxon>
        <taxon>Fungi</taxon>
        <taxon>Dikarya</taxon>
        <taxon>Basidiomycota</taxon>
        <taxon>Agaricomycotina</taxon>
        <taxon>Agaricomycetes</taxon>
        <taxon>Hymenochaetales</taxon>
        <taxon>Schizoporaceae</taxon>
        <taxon>Schizopora</taxon>
    </lineage>
</organism>
<keyword evidence="3" id="KW-1185">Reference proteome</keyword>
<gene>
    <name evidence="2" type="ORF">SCHPADRAFT_96589</name>
</gene>
<dbReference type="Proteomes" id="UP000053477">
    <property type="component" value="Unassembled WGS sequence"/>
</dbReference>
<feature type="region of interest" description="Disordered" evidence="1">
    <location>
        <begin position="1"/>
        <end position="76"/>
    </location>
</feature>